<protein>
    <submittedName>
        <fullName evidence="4">Secreted protein</fullName>
    </submittedName>
</protein>
<dbReference type="AlphaFoldDB" id="A0A183IRY1"/>
<evidence type="ECO:0000313" key="4">
    <source>
        <dbReference type="WBParaSite" id="SBAD_0000662501-mRNA-1"/>
    </source>
</evidence>
<evidence type="ECO:0000313" key="2">
    <source>
        <dbReference type="EMBL" id="VDP09883.1"/>
    </source>
</evidence>
<evidence type="ECO:0000256" key="1">
    <source>
        <dbReference type="SAM" id="MobiDB-lite"/>
    </source>
</evidence>
<reference evidence="2 3" key="2">
    <citation type="submission" date="2018-11" db="EMBL/GenBank/DDBJ databases">
        <authorList>
            <consortium name="Pathogen Informatics"/>
        </authorList>
    </citation>
    <scope>NUCLEOTIDE SEQUENCE [LARGE SCALE GENOMIC DNA]</scope>
</reference>
<name>A0A183IRY1_9BILA</name>
<feature type="region of interest" description="Disordered" evidence="1">
    <location>
        <begin position="1"/>
        <end position="22"/>
    </location>
</feature>
<sequence>MIDRAAARNSPRYNSALSPAPSVSASWTVSGRGFRYGARSNLPSEQPEATSTTLSHAARYRRYTRSASPAMAAPRRTWTVITAATMTTTVSPNVVCQLLLLLLTGSFVDARIFCRTEDDCPPDWQCQGVFVPKQCVPRSSRYYVRGAYDNSVKILV</sequence>
<organism evidence="4">
    <name type="scientific">Soboliphyme baturini</name>
    <dbReference type="NCBI Taxonomy" id="241478"/>
    <lineage>
        <taxon>Eukaryota</taxon>
        <taxon>Metazoa</taxon>
        <taxon>Ecdysozoa</taxon>
        <taxon>Nematoda</taxon>
        <taxon>Enoplea</taxon>
        <taxon>Dorylaimia</taxon>
        <taxon>Dioctophymatida</taxon>
        <taxon>Dioctophymatoidea</taxon>
        <taxon>Soboliphymatidae</taxon>
        <taxon>Soboliphyme</taxon>
    </lineage>
</organism>
<evidence type="ECO:0000313" key="3">
    <source>
        <dbReference type="Proteomes" id="UP000270296"/>
    </source>
</evidence>
<reference evidence="4" key="1">
    <citation type="submission" date="2016-06" db="UniProtKB">
        <authorList>
            <consortium name="WormBaseParasite"/>
        </authorList>
    </citation>
    <scope>IDENTIFICATION</scope>
</reference>
<dbReference type="EMBL" id="UZAM01009700">
    <property type="protein sequence ID" value="VDP09883.1"/>
    <property type="molecule type" value="Genomic_DNA"/>
</dbReference>
<keyword evidence="3" id="KW-1185">Reference proteome</keyword>
<accession>A0A183IRY1</accession>
<proteinExistence type="predicted"/>
<dbReference type="Proteomes" id="UP000270296">
    <property type="component" value="Unassembled WGS sequence"/>
</dbReference>
<dbReference type="WBParaSite" id="SBAD_0000662501-mRNA-1">
    <property type="protein sequence ID" value="SBAD_0000662501-mRNA-1"/>
    <property type="gene ID" value="SBAD_0000662501"/>
</dbReference>
<gene>
    <name evidence="2" type="ORF">SBAD_LOCUS6378</name>
</gene>